<accession>A0A0C1JVL0</accession>
<name>A0A0C1JVL0_9BACT</name>
<evidence type="ECO:0000313" key="2">
    <source>
        <dbReference type="Proteomes" id="UP000031465"/>
    </source>
</evidence>
<protein>
    <submittedName>
        <fullName evidence="1">Uncharacterized protein</fullName>
    </submittedName>
</protein>
<evidence type="ECO:0000313" key="1">
    <source>
        <dbReference type="EMBL" id="KIC74441.1"/>
    </source>
</evidence>
<organism evidence="1 2">
    <name type="scientific">Candidatus Protochlamydia amoebophila</name>
    <dbReference type="NCBI Taxonomy" id="362787"/>
    <lineage>
        <taxon>Bacteria</taxon>
        <taxon>Pseudomonadati</taxon>
        <taxon>Chlamydiota</taxon>
        <taxon>Chlamydiia</taxon>
        <taxon>Parachlamydiales</taxon>
        <taxon>Parachlamydiaceae</taxon>
        <taxon>Candidatus Protochlamydia</taxon>
    </lineage>
</organism>
<gene>
    <name evidence="1" type="ORF">DB44_AI00020</name>
</gene>
<sequence length="92" mass="10595">MKNFSSTLGILVVLNNNINALIRGWITQRLNIFVKQAFQALFLQLFHTLLFNGEAFSMKYPLKKFKKPFKTFAKTTLIPKQLVLATSKFISL</sequence>
<dbReference type="Proteomes" id="UP000031465">
    <property type="component" value="Unassembled WGS sequence"/>
</dbReference>
<dbReference type="AlphaFoldDB" id="A0A0C1JVL0"/>
<reference evidence="1 2" key="1">
    <citation type="journal article" date="2014" name="Mol. Biol. Evol.">
        <title>Massive expansion of Ubiquitination-related gene families within the Chlamydiae.</title>
        <authorList>
            <person name="Domman D."/>
            <person name="Collingro A."/>
            <person name="Lagkouvardos I."/>
            <person name="Gehre L."/>
            <person name="Weinmaier T."/>
            <person name="Rattei T."/>
            <person name="Subtil A."/>
            <person name="Horn M."/>
        </authorList>
    </citation>
    <scope>NUCLEOTIDE SEQUENCE [LARGE SCALE GENOMIC DNA]</scope>
    <source>
        <strain evidence="1 2">EI2</strain>
    </source>
</reference>
<dbReference type="EMBL" id="JSAN01000009">
    <property type="protein sequence ID" value="KIC74441.1"/>
    <property type="molecule type" value="Genomic_DNA"/>
</dbReference>
<comment type="caution">
    <text evidence="1">The sequence shown here is derived from an EMBL/GenBank/DDBJ whole genome shotgun (WGS) entry which is preliminary data.</text>
</comment>
<proteinExistence type="predicted"/>